<sequence length="77" mass="9349">MGLKHEETWVEGWNTLYEKVEQEPELLFLAFDWSEMTEDDALGFIQNQAYEGYQVEFEEVWYKGKKSLRFYRGREIS</sequence>
<proteinExistence type="predicted"/>
<dbReference type="AlphaFoldDB" id="A0A2W1JNS1"/>
<dbReference type="RefSeq" id="WP_110984861.1">
    <property type="nucleotide sequence ID" value="NZ_CAWNWM010000002.1"/>
</dbReference>
<accession>A0A2W1JNS1</accession>
<gene>
    <name evidence="1" type="ORF">C1752_00897</name>
</gene>
<dbReference type="Proteomes" id="UP000248857">
    <property type="component" value="Unassembled WGS sequence"/>
</dbReference>
<dbReference type="EMBL" id="PQWO01000002">
    <property type="protein sequence ID" value="PZD74939.1"/>
    <property type="molecule type" value="Genomic_DNA"/>
</dbReference>
<keyword evidence="2" id="KW-1185">Reference proteome</keyword>
<organism evidence="1 2">
    <name type="scientific">Acaryochloris thomasi RCC1774</name>
    <dbReference type="NCBI Taxonomy" id="1764569"/>
    <lineage>
        <taxon>Bacteria</taxon>
        <taxon>Bacillati</taxon>
        <taxon>Cyanobacteriota</taxon>
        <taxon>Cyanophyceae</taxon>
        <taxon>Acaryochloridales</taxon>
        <taxon>Acaryochloridaceae</taxon>
        <taxon>Acaryochloris</taxon>
        <taxon>Acaryochloris thomasi</taxon>
    </lineage>
</organism>
<comment type="caution">
    <text evidence="1">The sequence shown here is derived from an EMBL/GenBank/DDBJ whole genome shotgun (WGS) entry which is preliminary data.</text>
</comment>
<evidence type="ECO:0000313" key="2">
    <source>
        <dbReference type="Proteomes" id="UP000248857"/>
    </source>
</evidence>
<dbReference type="OrthoDB" id="9813612at2"/>
<protein>
    <submittedName>
        <fullName evidence="1">Uncharacterized protein</fullName>
    </submittedName>
</protein>
<name>A0A2W1JNS1_9CYAN</name>
<evidence type="ECO:0000313" key="1">
    <source>
        <dbReference type="EMBL" id="PZD74939.1"/>
    </source>
</evidence>
<reference evidence="1 2" key="1">
    <citation type="journal article" date="2018" name="Sci. Rep.">
        <title>A novel species of the marine cyanobacterium Acaryochloris with a unique pigment content and lifestyle.</title>
        <authorList>
            <person name="Partensky F."/>
            <person name="Six C."/>
            <person name="Ratin M."/>
            <person name="Garczarek L."/>
            <person name="Vaulot D."/>
            <person name="Probert I."/>
            <person name="Calteau A."/>
            <person name="Gourvil P."/>
            <person name="Marie D."/>
            <person name="Grebert T."/>
            <person name="Bouchier C."/>
            <person name="Le Panse S."/>
            <person name="Gachenot M."/>
            <person name="Rodriguez F."/>
            <person name="Garrido J.L."/>
        </authorList>
    </citation>
    <scope>NUCLEOTIDE SEQUENCE [LARGE SCALE GENOMIC DNA]</scope>
    <source>
        <strain evidence="1 2">RCC1774</strain>
    </source>
</reference>